<keyword evidence="2" id="KW-1185">Reference proteome</keyword>
<name>A0ABM6M1S6_9GAMM</name>
<evidence type="ECO:0000313" key="1">
    <source>
        <dbReference type="EMBL" id="ASG68805.1"/>
    </source>
</evidence>
<gene>
    <name evidence="1" type="ORF">CDV26_10810</name>
</gene>
<dbReference type="EMBL" id="CP022132">
    <property type="protein sequence ID" value="ASG68805.1"/>
    <property type="molecule type" value="Genomic_DNA"/>
</dbReference>
<protein>
    <submittedName>
        <fullName evidence="1">Uncharacterized protein</fullName>
    </submittedName>
</protein>
<dbReference type="RefSeq" id="WP_088773268.1">
    <property type="nucleotide sequence ID" value="NZ_CP022132.1"/>
</dbReference>
<reference evidence="1 2" key="1">
    <citation type="submission" date="2017-06" db="EMBL/GenBank/DDBJ databases">
        <title>Complete genome of Francisella halioticida.</title>
        <authorList>
            <person name="Sjodin A."/>
        </authorList>
    </citation>
    <scope>NUCLEOTIDE SEQUENCE [LARGE SCALE GENOMIC DNA]</scope>
    <source>
        <strain evidence="1 2">DSM 23729</strain>
    </source>
</reference>
<sequence>MPGTFAKDLRDCIYKNICNSMQNKIQGSVVAGFLPLWGKNSSYNIFGKQVTSKPIDIQIPK</sequence>
<dbReference type="Proteomes" id="UP000249910">
    <property type="component" value="Chromosome"/>
</dbReference>
<accession>A0ABM6M1S6</accession>
<proteinExistence type="predicted"/>
<evidence type="ECO:0000313" key="2">
    <source>
        <dbReference type="Proteomes" id="UP000249910"/>
    </source>
</evidence>
<organism evidence="1 2">
    <name type="scientific">Francisella halioticida</name>
    <dbReference type="NCBI Taxonomy" id="549298"/>
    <lineage>
        <taxon>Bacteria</taxon>
        <taxon>Pseudomonadati</taxon>
        <taxon>Pseudomonadota</taxon>
        <taxon>Gammaproteobacteria</taxon>
        <taxon>Thiotrichales</taxon>
        <taxon>Francisellaceae</taxon>
        <taxon>Francisella</taxon>
    </lineage>
</organism>